<evidence type="ECO:0000313" key="1">
    <source>
        <dbReference type="EMBL" id="KAJ1082389.1"/>
    </source>
</evidence>
<dbReference type="EMBL" id="JANPWB010000016">
    <property type="protein sequence ID" value="KAJ1082389.1"/>
    <property type="molecule type" value="Genomic_DNA"/>
</dbReference>
<organism evidence="1 2">
    <name type="scientific">Pleurodeles waltl</name>
    <name type="common">Iberian ribbed newt</name>
    <dbReference type="NCBI Taxonomy" id="8319"/>
    <lineage>
        <taxon>Eukaryota</taxon>
        <taxon>Metazoa</taxon>
        <taxon>Chordata</taxon>
        <taxon>Craniata</taxon>
        <taxon>Vertebrata</taxon>
        <taxon>Euteleostomi</taxon>
        <taxon>Amphibia</taxon>
        <taxon>Batrachia</taxon>
        <taxon>Caudata</taxon>
        <taxon>Salamandroidea</taxon>
        <taxon>Salamandridae</taxon>
        <taxon>Pleurodelinae</taxon>
        <taxon>Pleurodeles</taxon>
    </lineage>
</organism>
<protein>
    <submittedName>
        <fullName evidence="1">Uncharacterized protein</fullName>
    </submittedName>
</protein>
<dbReference type="Proteomes" id="UP001066276">
    <property type="component" value="Chromosome 12"/>
</dbReference>
<proteinExistence type="predicted"/>
<evidence type="ECO:0000313" key="2">
    <source>
        <dbReference type="Proteomes" id="UP001066276"/>
    </source>
</evidence>
<accession>A0AAV7KV38</accession>
<name>A0AAV7KV38_PLEWA</name>
<sequence length="129" mass="14343">MFGRTVIKCKEGATEDEFMKTNPDKVREKKKKKKKLSASKARAMSWDYTGAQQLQHNSDNVFKGPGDFVTGCTGDGAPPSLHLIYQTMMAHHKLTQGDNKKARVASKQLQVAVSKIAKTCSEIGEYCYN</sequence>
<comment type="caution">
    <text evidence="1">The sequence shown here is derived from an EMBL/GenBank/DDBJ whole genome shotgun (WGS) entry which is preliminary data.</text>
</comment>
<keyword evidence="2" id="KW-1185">Reference proteome</keyword>
<dbReference type="AlphaFoldDB" id="A0AAV7KV38"/>
<reference evidence="1" key="1">
    <citation type="journal article" date="2022" name="bioRxiv">
        <title>Sequencing and chromosome-scale assembly of the giantPleurodeles waltlgenome.</title>
        <authorList>
            <person name="Brown T."/>
            <person name="Elewa A."/>
            <person name="Iarovenko S."/>
            <person name="Subramanian E."/>
            <person name="Araus A.J."/>
            <person name="Petzold A."/>
            <person name="Susuki M."/>
            <person name="Suzuki K.-i.T."/>
            <person name="Hayashi T."/>
            <person name="Toyoda A."/>
            <person name="Oliveira C."/>
            <person name="Osipova E."/>
            <person name="Leigh N.D."/>
            <person name="Simon A."/>
            <person name="Yun M.H."/>
        </authorList>
    </citation>
    <scope>NUCLEOTIDE SEQUENCE</scope>
    <source>
        <strain evidence="1">20211129_DDA</strain>
        <tissue evidence="1">Liver</tissue>
    </source>
</reference>
<gene>
    <name evidence="1" type="ORF">NDU88_002557</name>
</gene>